<evidence type="ECO:0000256" key="3">
    <source>
        <dbReference type="ARBA" id="ARBA00023180"/>
    </source>
</evidence>
<evidence type="ECO:0000259" key="7">
    <source>
        <dbReference type="PROSITE" id="PS50059"/>
    </source>
</evidence>
<dbReference type="EMBL" id="MCGN01000001">
    <property type="protein sequence ID" value="ORZ03852.1"/>
    <property type="molecule type" value="Genomic_DNA"/>
</dbReference>
<dbReference type="Gene3D" id="3.10.50.40">
    <property type="match status" value="1"/>
</dbReference>
<keyword evidence="2" id="KW-0677">Repeat</keyword>
<keyword evidence="1 6" id="KW-0732">Signal</keyword>
<dbReference type="InParanoid" id="A0A1X2HW64"/>
<protein>
    <recommendedName>
        <fullName evidence="4">peptidylprolyl isomerase</fullName>
        <ecNumber evidence="4">5.2.1.8</ecNumber>
    </recommendedName>
</protein>
<comment type="caution">
    <text evidence="8">The sequence shown here is derived from an EMBL/GenBank/DDBJ whole genome shotgun (WGS) entry which is preliminary data.</text>
</comment>
<dbReference type="PROSITE" id="PS50059">
    <property type="entry name" value="FKBP_PPIASE"/>
    <property type="match status" value="1"/>
</dbReference>
<keyword evidence="4" id="KW-0697">Rotamase</keyword>
<keyword evidence="9" id="KW-1185">Reference proteome</keyword>
<dbReference type="PANTHER" id="PTHR46222:SF3">
    <property type="entry name" value="PEPTIDYLPROLYL ISOMERASE"/>
    <property type="match status" value="1"/>
</dbReference>
<accession>A0A1X2HW64</accession>
<feature type="domain" description="PPIase FKBP-type" evidence="7">
    <location>
        <begin position="44"/>
        <end position="132"/>
    </location>
</feature>
<dbReference type="Pfam" id="PF00254">
    <property type="entry name" value="FKBP_C"/>
    <property type="match status" value="1"/>
</dbReference>
<dbReference type="SUPFAM" id="SSF54534">
    <property type="entry name" value="FKBP-like"/>
    <property type="match status" value="1"/>
</dbReference>
<keyword evidence="4" id="KW-0413">Isomerase</keyword>
<feature type="signal peptide" evidence="6">
    <location>
        <begin position="1"/>
        <end position="17"/>
    </location>
</feature>
<organism evidence="8 9">
    <name type="scientific">Syncephalastrum racemosum</name>
    <name type="common">Filamentous fungus</name>
    <dbReference type="NCBI Taxonomy" id="13706"/>
    <lineage>
        <taxon>Eukaryota</taxon>
        <taxon>Fungi</taxon>
        <taxon>Fungi incertae sedis</taxon>
        <taxon>Mucoromycota</taxon>
        <taxon>Mucoromycotina</taxon>
        <taxon>Mucoromycetes</taxon>
        <taxon>Mucorales</taxon>
        <taxon>Syncephalastraceae</taxon>
        <taxon>Syncephalastrum</taxon>
    </lineage>
</organism>
<feature type="chain" id="PRO_5012417001" description="peptidylprolyl isomerase" evidence="6">
    <location>
        <begin position="18"/>
        <end position="183"/>
    </location>
</feature>
<dbReference type="Proteomes" id="UP000242180">
    <property type="component" value="Unassembled WGS sequence"/>
</dbReference>
<feature type="transmembrane region" description="Helical" evidence="5">
    <location>
        <begin position="139"/>
        <end position="158"/>
    </location>
</feature>
<dbReference type="OrthoDB" id="1902587at2759"/>
<dbReference type="GO" id="GO:0003755">
    <property type="term" value="F:peptidyl-prolyl cis-trans isomerase activity"/>
    <property type="evidence" value="ECO:0007669"/>
    <property type="project" value="UniProtKB-KW"/>
</dbReference>
<comment type="catalytic activity">
    <reaction evidence="4">
        <text>[protein]-peptidylproline (omega=180) = [protein]-peptidylproline (omega=0)</text>
        <dbReference type="Rhea" id="RHEA:16237"/>
        <dbReference type="Rhea" id="RHEA-COMP:10747"/>
        <dbReference type="Rhea" id="RHEA-COMP:10748"/>
        <dbReference type="ChEBI" id="CHEBI:83833"/>
        <dbReference type="ChEBI" id="CHEBI:83834"/>
        <dbReference type="EC" id="5.2.1.8"/>
    </reaction>
</comment>
<dbReference type="InterPro" id="IPR052273">
    <property type="entry name" value="PPIase_FKBP"/>
</dbReference>
<keyword evidence="5" id="KW-0472">Membrane</keyword>
<evidence type="ECO:0000256" key="4">
    <source>
        <dbReference type="PROSITE-ProRule" id="PRU00277"/>
    </source>
</evidence>
<evidence type="ECO:0000256" key="1">
    <source>
        <dbReference type="ARBA" id="ARBA00022729"/>
    </source>
</evidence>
<dbReference type="InterPro" id="IPR046357">
    <property type="entry name" value="PPIase_dom_sf"/>
</dbReference>
<keyword evidence="5" id="KW-1133">Transmembrane helix</keyword>
<keyword evidence="5" id="KW-0812">Transmembrane</keyword>
<evidence type="ECO:0000313" key="9">
    <source>
        <dbReference type="Proteomes" id="UP000242180"/>
    </source>
</evidence>
<dbReference type="InterPro" id="IPR001179">
    <property type="entry name" value="PPIase_FKBP_dom"/>
</dbReference>
<name>A0A1X2HW64_SYNRA</name>
<dbReference type="STRING" id="13706.A0A1X2HW64"/>
<dbReference type="AlphaFoldDB" id="A0A1X2HW64"/>
<dbReference type="EC" id="5.2.1.8" evidence="4"/>
<sequence>MFKVLWALLVLVGLAMATEMEQPIELRGGILKPAPSCKRKVAQNGWVKFHYRVRAWGADQPYENTFGSEPVELKLGRDKVMEGLEKGMTGMCEKEVRRILIPAHMAYGELGLPGMVPPNTALIYDVEVLQVQSPFASPWFWGGLVAIAIAYVIFDRLAKSEDQAKAAKYMEKKKQQQESKKDS</sequence>
<gene>
    <name evidence="8" type="ORF">BCR43DRAFT_484091</name>
</gene>
<evidence type="ECO:0000313" key="8">
    <source>
        <dbReference type="EMBL" id="ORZ03852.1"/>
    </source>
</evidence>
<dbReference type="OMA" id="PKTCDIQ"/>
<reference evidence="8 9" key="1">
    <citation type="submission" date="2016-07" db="EMBL/GenBank/DDBJ databases">
        <title>Pervasive Adenine N6-methylation of Active Genes in Fungi.</title>
        <authorList>
            <consortium name="DOE Joint Genome Institute"/>
            <person name="Mondo S.J."/>
            <person name="Dannebaum R.O."/>
            <person name="Kuo R.C."/>
            <person name="Labutti K."/>
            <person name="Haridas S."/>
            <person name="Kuo A."/>
            <person name="Salamov A."/>
            <person name="Ahrendt S.R."/>
            <person name="Lipzen A."/>
            <person name="Sullivan W."/>
            <person name="Andreopoulos W.B."/>
            <person name="Clum A."/>
            <person name="Lindquist E."/>
            <person name="Daum C."/>
            <person name="Ramamoorthy G.K."/>
            <person name="Gryganskyi A."/>
            <person name="Culley D."/>
            <person name="Magnuson J.K."/>
            <person name="James T.Y."/>
            <person name="O'Malley M.A."/>
            <person name="Stajich J.E."/>
            <person name="Spatafora J.W."/>
            <person name="Visel A."/>
            <person name="Grigoriev I.V."/>
        </authorList>
    </citation>
    <scope>NUCLEOTIDE SEQUENCE [LARGE SCALE GENOMIC DNA]</scope>
    <source>
        <strain evidence="8 9">NRRL 2496</strain>
    </source>
</reference>
<dbReference type="PANTHER" id="PTHR46222">
    <property type="entry name" value="PEPTIDYL-PROLYL CIS-TRANS ISOMERASE FKBP7/14"/>
    <property type="match status" value="1"/>
</dbReference>
<evidence type="ECO:0000256" key="5">
    <source>
        <dbReference type="SAM" id="Phobius"/>
    </source>
</evidence>
<evidence type="ECO:0000256" key="2">
    <source>
        <dbReference type="ARBA" id="ARBA00022737"/>
    </source>
</evidence>
<evidence type="ECO:0000256" key="6">
    <source>
        <dbReference type="SAM" id="SignalP"/>
    </source>
</evidence>
<proteinExistence type="predicted"/>
<keyword evidence="3" id="KW-0325">Glycoprotein</keyword>